<dbReference type="Proteomes" id="UP000251994">
    <property type="component" value="Chromosome"/>
</dbReference>
<dbReference type="AlphaFoldDB" id="A0A7U5YQH9"/>
<sequence>MAIHILDRKSEPVEIIDSCIPQESAIQAAREKVREAAMLGITLTAVNEDGENVFDAAFETFIKFIPHGQRIASRILDRMAHNPAESHMLLSGSPQLPDVISKAIVDYFEKQIAISKEYLSMPEHKRQIVREQLLNIMLTK</sequence>
<accession>A0A7U5YQH9</accession>
<dbReference type="RefSeq" id="WP_154807598.1">
    <property type="nucleotide sequence ID" value="NZ_CP030219.1"/>
</dbReference>
<gene>
    <name evidence="1" type="ORF">CHC34_11470</name>
</gene>
<organism evidence="1 2">
    <name type="scientific">Salmonella enterica</name>
    <name type="common">Salmonella choleraesuis</name>
    <dbReference type="NCBI Taxonomy" id="28901"/>
    <lineage>
        <taxon>Bacteria</taxon>
        <taxon>Pseudomonadati</taxon>
        <taxon>Pseudomonadota</taxon>
        <taxon>Gammaproteobacteria</taxon>
        <taxon>Enterobacterales</taxon>
        <taxon>Enterobacteriaceae</taxon>
        <taxon>Salmonella</taxon>
    </lineage>
</organism>
<reference evidence="1 2" key="1">
    <citation type="submission" date="2018-06" db="EMBL/GenBank/DDBJ databases">
        <title>Completed Genome Sequences of 32 Strains from Various Serotypes of Salmonella enterica.</title>
        <authorList>
            <person name="Nash J.H.E."/>
            <person name="Robertson J."/>
            <person name="Bessonov K."/>
        </authorList>
    </citation>
    <scope>NUCLEOTIDE SEQUENCE [LARGE SCALE GENOMIC DNA]</scope>
    <source>
        <strain evidence="1 2">SA20021456</strain>
    </source>
</reference>
<evidence type="ECO:0000313" key="2">
    <source>
        <dbReference type="Proteomes" id="UP000251994"/>
    </source>
</evidence>
<name>A0A7U5YQH9_SALER</name>
<evidence type="ECO:0000313" key="1">
    <source>
        <dbReference type="EMBL" id="AXD71518.1"/>
    </source>
</evidence>
<proteinExistence type="predicted"/>
<dbReference type="EMBL" id="CP030219">
    <property type="protein sequence ID" value="AXD71518.1"/>
    <property type="molecule type" value="Genomic_DNA"/>
</dbReference>
<protein>
    <submittedName>
        <fullName evidence="1">Uncharacterized protein</fullName>
    </submittedName>
</protein>